<sequence>MDTPPEGKDVDTSGQEAWPAGLNSTERKQHLRNTVQALFQSYEIEEQYYQDILEMEKDYELRRYPILEKRKQIVSGTVDPAGQMRNWQEAKKRKVNVESCTKCIPRCRLIAFGIISMLSEWVEPHDQAALHMLTDVSVVYQEDISFRLHFHCDDNQFFRNTFLAKRFIVDSSVYPDQPLPVLSVQSVIQSVGCQIAWKKNMNLTVETIEKKQNQSCTKIIN</sequence>
<dbReference type="InterPro" id="IPR037231">
    <property type="entry name" value="NAP-like_sf"/>
</dbReference>
<dbReference type="GO" id="GO:0006334">
    <property type="term" value="P:nucleosome assembly"/>
    <property type="evidence" value="ECO:0007669"/>
    <property type="project" value="InterPro"/>
</dbReference>
<organism evidence="4 5">
    <name type="scientific">Drosophila madeirensis</name>
    <name type="common">Fruit fly</name>
    <dbReference type="NCBI Taxonomy" id="30013"/>
    <lineage>
        <taxon>Eukaryota</taxon>
        <taxon>Metazoa</taxon>
        <taxon>Ecdysozoa</taxon>
        <taxon>Arthropoda</taxon>
        <taxon>Hexapoda</taxon>
        <taxon>Insecta</taxon>
        <taxon>Pterygota</taxon>
        <taxon>Neoptera</taxon>
        <taxon>Endopterygota</taxon>
        <taxon>Diptera</taxon>
        <taxon>Brachycera</taxon>
        <taxon>Muscomorpha</taxon>
        <taxon>Ephydroidea</taxon>
        <taxon>Drosophilidae</taxon>
        <taxon>Drosophila</taxon>
        <taxon>Sophophora</taxon>
    </lineage>
</organism>
<dbReference type="SUPFAM" id="SSF143113">
    <property type="entry name" value="NAP-like"/>
    <property type="match status" value="1"/>
</dbReference>
<dbReference type="Pfam" id="PF00956">
    <property type="entry name" value="NAP"/>
    <property type="match status" value="1"/>
</dbReference>
<reference evidence="4 5" key="1">
    <citation type="submission" date="2024-02" db="EMBL/GenBank/DDBJ databases">
        <title>A chromosome-level genome assembly of Drosophila madeirensis, a fruit fly species endemic to Madeira island.</title>
        <authorList>
            <person name="Tomihara K."/>
            <person name="Llopart A."/>
            <person name="Yamamoto D."/>
        </authorList>
    </citation>
    <scope>NUCLEOTIDE SEQUENCE [LARGE SCALE GENOMIC DNA]</scope>
    <source>
        <strain evidence="4 5">RF1</strain>
    </source>
</reference>
<feature type="compositionally biased region" description="Basic and acidic residues" evidence="3">
    <location>
        <begin position="1"/>
        <end position="11"/>
    </location>
</feature>
<proteinExistence type="inferred from homology"/>
<dbReference type="Proteomes" id="UP001500889">
    <property type="component" value="Chromosome A"/>
</dbReference>
<evidence type="ECO:0000313" key="4">
    <source>
        <dbReference type="EMBL" id="BFG02521.1"/>
    </source>
</evidence>
<dbReference type="InterPro" id="IPR002164">
    <property type="entry name" value="NAP_family"/>
</dbReference>
<gene>
    <name evidence="4" type="ORF">DMAD_02010</name>
</gene>
<protein>
    <submittedName>
        <fullName evidence="4">Nucleosome assembly protein 1-like 1</fullName>
    </submittedName>
</protein>
<dbReference type="PANTHER" id="PTHR11875">
    <property type="entry name" value="TESTIS-SPECIFIC Y-ENCODED PROTEIN"/>
    <property type="match status" value="1"/>
</dbReference>
<evidence type="ECO:0000256" key="3">
    <source>
        <dbReference type="SAM" id="MobiDB-lite"/>
    </source>
</evidence>
<evidence type="ECO:0000256" key="1">
    <source>
        <dbReference type="ARBA" id="ARBA00009947"/>
    </source>
</evidence>
<dbReference type="GO" id="GO:0005634">
    <property type="term" value="C:nucleus"/>
    <property type="evidence" value="ECO:0007669"/>
    <property type="project" value="InterPro"/>
</dbReference>
<comment type="similarity">
    <text evidence="1 2">Belongs to the nucleosome assembly protein (NAP) family.</text>
</comment>
<dbReference type="EMBL" id="AP029266">
    <property type="protein sequence ID" value="BFG02521.1"/>
    <property type="molecule type" value="Genomic_DNA"/>
</dbReference>
<evidence type="ECO:0000313" key="5">
    <source>
        <dbReference type="Proteomes" id="UP001500889"/>
    </source>
</evidence>
<dbReference type="Gene3D" id="3.30.1120.90">
    <property type="entry name" value="Nucleosome assembly protein"/>
    <property type="match status" value="1"/>
</dbReference>
<feature type="region of interest" description="Disordered" evidence="3">
    <location>
        <begin position="1"/>
        <end position="24"/>
    </location>
</feature>
<dbReference type="Gene3D" id="1.20.5.1500">
    <property type="match status" value="1"/>
</dbReference>
<accession>A0AAU9G499</accession>
<dbReference type="AlphaFoldDB" id="A0AAU9G499"/>
<evidence type="ECO:0000256" key="2">
    <source>
        <dbReference type="RuleBase" id="RU003876"/>
    </source>
</evidence>
<name>A0AAU9G499_DROMD</name>
<keyword evidence="5" id="KW-1185">Reference proteome</keyword>